<dbReference type="InterPro" id="IPR050204">
    <property type="entry name" value="AraC_XylS_family_regulators"/>
</dbReference>
<dbReference type="SMART" id="SM00342">
    <property type="entry name" value="HTH_ARAC"/>
    <property type="match status" value="1"/>
</dbReference>
<dbReference type="PROSITE" id="PS01124">
    <property type="entry name" value="HTH_ARAC_FAMILY_2"/>
    <property type="match status" value="1"/>
</dbReference>
<keyword evidence="6" id="KW-1185">Reference proteome</keyword>
<protein>
    <submittedName>
        <fullName evidence="5">Transcriptional regulator GlxA family with amidase domain</fullName>
    </submittedName>
</protein>
<keyword evidence="2" id="KW-0238">DNA-binding</keyword>
<dbReference type="EMBL" id="JADBEC010000001">
    <property type="protein sequence ID" value="MBE1506186.1"/>
    <property type="molecule type" value="Genomic_DNA"/>
</dbReference>
<dbReference type="Gene3D" id="1.10.10.60">
    <property type="entry name" value="Homeodomain-like"/>
    <property type="match status" value="1"/>
</dbReference>
<keyword evidence="1" id="KW-0805">Transcription regulation</keyword>
<name>A0ABR9ISL0_RHIVS</name>
<organism evidence="5 6">
    <name type="scientific">Rhizobium viscosum</name>
    <name type="common">Arthrobacter viscosus</name>
    <dbReference type="NCBI Taxonomy" id="1673"/>
    <lineage>
        <taxon>Bacteria</taxon>
        <taxon>Pseudomonadati</taxon>
        <taxon>Pseudomonadota</taxon>
        <taxon>Alphaproteobacteria</taxon>
        <taxon>Hyphomicrobiales</taxon>
        <taxon>Rhizobiaceae</taxon>
        <taxon>Rhizobium/Agrobacterium group</taxon>
        <taxon>Rhizobium</taxon>
    </lineage>
</organism>
<feature type="domain" description="HTH araC/xylS-type" evidence="4">
    <location>
        <begin position="37"/>
        <end position="95"/>
    </location>
</feature>
<reference evidence="5 6" key="1">
    <citation type="submission" date="2020-10" db="EMBL/GenBank/DDBJ databases">
        <title>Sequencing the genomes of 1000 actinobacteria strains.</title>
        <authorList>
            <person name="Klenk H.-P."/>
        </authorList>
    </citation>
    <scope>NUCLEOTIDE SEQUENCE [LARGE SCALE GENOMIC DNA]</scope>
    <source>
        <strain evidence="5 6">DSM 7307</strain>
    </source>
</reference>
<dbReference type="InterPro" id="IPR018060">
    <property type="entry name" value="HTH_AraC"/>
</dbReference>
<dbReference type="PANTHER" id="PTHR46796">
    <property type="entry name" value="HTH-TYPE TRANSCRIPTIONAL ACTIVATOR RHAS-RELATED"/>
    <property type="match status" value="1"/>
</dbReference>
<sequence>MRRQRTAASKELPFLFDFRYAAGSIAGQLDREDQPAGRTPHRRLLEYRAEKAWQMLLGTASIAEIAVACGFADQSHLTRIFTALHGVSPGTRRRERRI</sequence>
<keyword evidence="3" id="KW-0804">Transcription</keyword>
<dbReference type="RefSeq" id="WP_246517205.1">
    <property type="nucleotide sequence ID" value="NZ_BAAAVL010000017.1"/>
</dbReference>
<dbReference type="InterPro" id="IPR009057">
    <property type="entry name" value="Homeodomain-like_sf"/>
</dbReference>
<evidence type="ECO:0000256" key="3">
    <source>
        <dbReference type="ARBA" id="ARBA00023163"/>
    </source>
</evidence>
<evidence type="ECO:0000259" key="4">
    <source>
        <dbReference type="PROSITE" id="PS01124"/>
    </source>
</evidence>
<gene>
    <name evidence="5" type="ORF">H4W29_003367</name>
</gene>
<comment type="caution">
    <text evidence="5">The sequence shown here is derived from an EMBL/GenBank/DDBJ whole genome shotgun (WGS) entry which is preliminary data.</text>
</comment>
<dbReference type="Proteomes" id="UP000620262">
    <property type="component" value="Unassembled WGS sequence"/>
</dbReference>
<evidence type="ECO:0000256" key="2">
    <source>
        <dbReference type="ARBA" id="ARBA00023125"/>
    </source>
</evidence>
<evidence type="ECO:0000256" key="1">
    <source>
        <dbReference type="ARBA" id="ARBA00023015"/>
    </source>
</evidence>
<proteinExistence type="predicted"/>
<accession>A0ABR9ISL0</accession>
<dbReference type="PANTHER" id="PTHR46796:SF14">
    <property type="entry name" value="TRANSCRIPTIONAL REGULATORY PROTEIN"/>
    <property type="match status" value="1"/>
</dbReference>
<dbReference type="Pfam" id="PF12833">
    <property type="entry name" value="HTH_18"/>
    <property type="match status" value="1"/>
</dbReference>
<dbReference type="SUPFAM" id="SSF46689">
    <property type="entry name" value="Homeodomain-like"/>
    <property type="match status" value="1"/>
</dbReference>
<evidence type="ECO:0000313" key="5">
    <source>
        <dbReference type="EMBL" id="MBE1506186.1"/>
    </source>
</evidence>
<evidence type="ECO:0000313" key="6">
    <source>
        <dbReference type="Proteomes" id="UP000620262"/>
    </source>
</evidence>